<dbReference type="RefSeq" id="WP_084257935.1">
    <property type="nucleotide sequence ID" value="NZ_FWWV01000057.1"/>
</dbReference>
<dbReference type="InterPro" id="IPR002528">
    <property type="entry name" value="MATE_fam"/>
</dbReference>
<evidence type="ECO:0000256" key="5">
    <source>
        <dbReference type="ARBA" id="ARBA00023136"/>
    </source>
</evidence>
<comment type="subcellular location">
    <subcellularLocation>
        <location evidence="1">Cell membrane</location>
        <topology evidence="1">Multi-pass membrane protein</topology>
    </subcellularLocation>
</comment>
<keyword evidence="5 6" id="KW-0472">Membrane</keyword>
<dbReference type="PANTHER" id="PTHR43823">
    <property type="entry name" value="SPORULATION PROTEIN YKVU"/>
    <property type="match status" value="1"/>
</dbReference>
<keyword evidence="4 6" id="KW-1133">Transmembrane helix</keyword>
<keyword evidence="8" id="KW-1185">Reference proteome</keyword>
<evidence type="ECO:0000313" key="7">
    <source>
        <dbReference type="EMBL" id="SMB89214.1"/>
    </source>
</evidence>
<name>A0A1W1V881_9PAST</name>
<dbReference type="EMBL" id="FWWV01000057">
    <property type="protein sequence ID" value="SMB89214.1"/>
    <property type="molecule type" value="Genomic_DNA"/>
</dbReference>
<organism evidence="7 8">
    <name type="scientific">Pasteurella testudinis DSM 23072</name>
    <dbReference type="NCBI Taxonomy" id="1122938"/>
    <lineage>
        <taxon>Bacteria</taxon>
        <taxon>Pseudomonadati</taxon>
        <taxon>Pseudomonadota</taxon>
        <taxon>Gammaproteobacteria</taxon>
        <taxon>Pasteurellales</taxon>
        <taxon>Pasteurellaceae</taxon>
        <taxon>Pasteurella</taxon>
    </lineage>
</organism>
<dbReference type="Proteomes" id="UP000192408">
    <property type="component" value="Unassembled WGS sequence"/>
</dbReference>
<evidence type="ECO:0000313" key="8">
    <source>
        <dbReference type="Proteomes" id="UP000192408"/>
    </source>
</evidence>
<feature type="transmembrane region" description="Helical" evidence="6">
    <location>
        <begin position="227"/>
        <end position="248"/>
    </location>
</feature>
<dbReference type="Pfam" id="PF01554">
    <property type="entry name" value="MatE"/>
    <property type="match status" value="1"/>
</dbReference>
<proteinExistence type="predicted"/>
<evidence type="ECO:0000256" key="2">
    <source>
        <dbReference type="ARBA" id="ARBA00022475"/>
    </source>
</evidence>
<dbReference type="GO" id="GO:0042910">
    <property type="term" value="F:xenobiotic transmembrane transporter activity"/>
    <property type="evidence" value="ECO:0007669"/>
    <property type="project" value="InterPro"/>
</dbReference>
<evidence type="ECO:0000256" key="6">
    <source>
        <dbReference type="SAM" id="Phobius"/>
    </source>
</evidence>
<evidence type="ECO:0000256" key="4">
    <source>
        <dbReference type="ARBA" id="ARBA00022989"/>
    </source>
</evidence>
<reference evidence="8" key="1">
    <citation type="submission" date="2017-04" db="EMBL/GenBank/DDBJ databases">
        <authorList>
            <person name="Varghese N."/>
            <person name="Submissions S."/>
        </authorList>
    </citation>
    <scope>NUCLEOTIDE SEQUENCE [LARGE SCALE GENOMIC DNA]</scope>
    <source>
        <strain evidence="8">DSM 23072</strain>
    </source>
</reference>
<dbReference type="InterPro" id="IPR051327">
    <property type="entry name" value="MATE_MepA_subfamily"/>
</dbReference>
<protein>
    <submittedName>
        <fullName evidence="7">Na+-driven multidrug efflux pump</fullName>
    </submittedName>
</protein>
<sequence length="267" mass="28979">MYRYNHFIKFVMPSILAFALSGVYTIVDGFFVGQSLGDIGLASITLGYPIAAFIQAVGTGIGLSGAIHFTILHAQKRNHEQKACFGGTTLLMLLVSALITALLLLFLYPLLNAFGAEGDVLQLTADYIRVIALGAVFQLLATGFVPFIRNMGGATFAMVAMMIGFVANIILDYLFVWVYQLGMSGAAWATVIGQAMTMLAAIGYFRHQKTGFHLPAKQAIVGFFGKILKVSLAPFGLTFSPIITMILMNRFLLFYGTSQSIVGEIRF</sequence>
<dbReference type="PANTHER" id="PTHR43823:SF3">
    <property type="entry name" value="MULTIDRUG EXPORT PROTEIN MEPA"/>
    <property type="match status" value="1"/>
</dbReference>
<feature type="transmembrane region" description="Helical" evidence="6">
    <location>
        <begin position="47"/>
        <end position="71"/>
    </location>
</feature>
<evidence type="ECO:0000256" key="1">
    <source>
        <dbReference type="ARBA" id="ARBA00004651"/>
    </source>
</evidence>
<gene>
    <name evidence="7" type="ORF">SAMN05660772_01320</name>
</gene>
<feature type="transmembrane region" description="Helical" evidence="6">
    <location>
        <begin position="83"/>
        <end position="107"/>
    </location>
</feature>
<feature type="transmembrane region" description="Helical" evidence="6">
    <location>
        <begin position="155"/>
        <end position="179"/>
    </location>
</feature>
<dbReference type="GO" id="GO:0015297">
    <property type="term" value="F:antiporter activity"/>
    <property type="evidence" value="ECO:0007669"/>
    <property type="project" value="InterPro"/>
</dbReference>
<feature type="transmembrane region" description="Helical" evidence="6">
    <location>
        <begin position="185"/>
        <end position="206"/>
    </location>
</feature>
<evidence type="ECO:0000256" key="3">
    <source>
        <dbReference type="ARBA" id="ARBA00022692"/>
    </source>
</evidence>
<dbReference type="AlphaFoldDB" id="A0A1W1V881"/>
<feature type="transmembrane region" description="Helical" evidence="6">
    <location>
        <begin position="7"/>
        <end position="27"/>
    </location>
</feature>
<keyword evidence="3 6" id="KW-0812">Transmembrane</keyword>
<accession>A0A1W1V881</accession>
<keyword evidence="2" id="KW-1003">Cell membrane</keyword>
<dbReference type="GO" id="GO:0005886">
    <property type="term" value="C:plasma membrane"/>
    <property type="evidence" value="ECO:0007669"/>
    <property type="project" value="UniProtKB-SubCell"/>
</dbReference>
<dbReference type="STRING" id="1122938.SAMN05660772_01320"/>
<feature type="transmembrane region" description="Helical" evidence="6">
    <location>
        <begin position="127"/>
        <end position="148"/>
    </location>
</feature>